<accession>A0A401RH97</accession>
<keyword evidence="2" id="KW-1185">Reference proteome</keyword>
<gene>
    <name evidence="1" type="ORF">chiPu_0022003</name>
</gene>
<reference evidence="1 2" key="1">
    <citation type="journal article" date="2018" name="Nat. Ecol. Evol.">
        <title>Shark genomes provide insights into elasmobranch evolution and the origin of vertebrates.</title>
        <authorList>
            <person name="Hara Y"/>
            <person name="Yamaguchi K"/>
            <person name="Onimaru K"/>
            <person name="Kadota M"/>
            <person name="Koyanagi M"/>
            <person name="Keeley SD"/>
            <person name="Tatsumi K"/>
            <person name="Tanaka K"/>
            <person name="Motone F"/>
            <person name="Kageyama Y"/>
            <person name="Nozu R"/>
            <person name="Adachi N"/>
            <person name="Nishimura O"/>
            <person name="Nakagawa R"/>
            <person name="Tanegashima C"/>
            <person name="Kiyatake I"/>
            <person name="Matsumoto R"/>
            <person name="Murakumo K"/>
            <person name="Nishida K"/>
            <person name="Terakita A"/>
            <person name="Kuratani S"/>
            <person name="Sato K"/>
            <person name="Hyodo S Kuraku.S."/>
        </authorList>
    </citation>
    <scope>NUCLEOTIDE SEQUENCE [LARGE SCALE GENOMIC DNA]</scope>
</reference>
<proteinExistence type="predicted"/>
<organism evidence="1 2">
    <name type="scientific">Chiloscyllium punctatum</name>
    <name type="common">Brownbanded bambooshark</name>
    <name type="synonym">Hemiscyllium punctatum</name>
    <dbReference type="NCBI Taxonomy" id="137246"/>
    <lineage>
        <taxon>Eukaryota</taxon>
        <taxon>Metazoa</taxon>
        <taxon>Chordata</taxon>
        <taxon>Craniata</taxon>
        <taxon>Vertebrata</taxon>
        <taxon>Chondrichthyes</taxon>
        <taxon>Elasmobranchii</taxon>
        <taxon>Galeomorphii</taxon>
        <taxon>Galeoidea</taxon>
        <taxon>Orectolobiformes</taxon>
        <taxon>Hemiscylliidae</taxon>
        <taxon>Chiloscyllium</taxon>
    </lineage>
</organism>
<protein>
    <submittedName>
        <fullName evidence="1">Uncharacterized protein</fullName>
    </submittedName>
</protein>
<evidence type="ECO:0000313" key="2">
    <source>
        <dbReference type="Proteomes" id="UP000287033"/>
    </source>
</evidence>
<dbReference type="Proteomes" id="UP000287033">
    <property type="component" value="Unassembled WGS sequence"/>
</dbReference>
<dbReference type="AlphaFoldDB" id="A0A401RH97"/>
<name>A0A401RH97_CHIPU</name>
<sequence>MFQRPGLSDFDLKQPPRLAHLKVLAEENCSLECNQVEAESELEIAAQALIQLSEAQRRHVRGEAYTL</sequence>
<comment type="caution">
    <text evidence="1">The sequence shown here is derived from an EMBL/GenBank/DDBJ whole genome shotgun (WGS) entry which is preliminary data.</text>
</comment>
<evidence type="ECO:0000313" key="1">
    <source>
        <dbReference type="EMBL" id="GCC17523.1"/>
    </source>
</evidence>
<dbReference type="EMBL" id="BEZZ01005513">
    <property type="protein sequence ID" value="GCC17523.1"/>
    <property type="molecule type" value="Genomic_DNA"/>
</dbReference>